<feature type="repeat" description="TPR" evidence="13">
    <location>
        <begin position="966"/>
        <end position="999"/>
    </location>
</feature>
<name>A0A6I8QHD5_XENTR</name>
<dbReference type="AGR" id="Xenbase:XB-GENE-6033540"/>
<dbReference type="GO" id="GO:0035269">
    <property type="term" value="P:protein O-linked glycosylation via mannose"/>
    <property type="evidence" value="ECO:0000318"/>
    <property type="project" value="GO_Central"/>
</dbReference>
<dbReference type="CTD" id="83857"/>
<dbReference type="Pfam" id="PF13181">
    <property type="entry name" value="TPR_8"/>
    <property type="match status" value="2"/>
</dbReference>
<dbReference type="SMART" id="SM00028">
    <property type="entry name" value="TPR"/>
    <property type="match status" value="10"/>
</dbReference>
<sequence>MSSGEGGSSRSRGGRNGVGQSMPKEIPEDKVPRDAGNGAKRSHLRANGRGLCSGPKMFKQELPKKDASDAPGQSIVTGVPSSTANGAGQSQLRSLPNEKGTFSGEKNISQSPQDTPNIIDQNGTKGLPKGTSNGMAQRILGEVATSNGAAQRILGEMHTSNGVAQRILGEMPTSNGAAQRIHGDMPTSNGAAQRILGEMPTSNGAAKRILGEMPTSNGAAQRILGEMATSNGAAQRILGEMATSNGAAQELIREKGMTNGTVQEVLRDKGISKVPAQGTLANTTRSLVNGTSGVRPHSARKPGDDHLVFLPSGTSLGHWVLALPAILATLCFVRSVFGEFVHDDVWAILNNPDSRAETPLSSIFGNDFWGKAMNDNTSHKSYRPLCVLSFRINVFLGGLNAIYFHAINIVLHAAVSSLLMFTCSTAVFEDKRLALAAALLFSAHPIHTEAVAGIVGRADVLSCLLFLLTFLSYIRSMDSGPPRHSFPPTSAPLFLLLSLILGTGAVLVKETGITVFGVCLTYDLLLLCPTRCKRYSSPDPRASIWYVAGPFLKRAALVSLYVALVLYFRLRIMGGSMPLFSEQDNPASFSPYPLTRFLTYLYLLAFNSWLLLAPITLCYDWQVGSIPLINSLWDVRNLATLLFVGIVGSLALHCLAFLKRAPRREVLVGLLFLVFPFIPASNLFFRVGFVVAERVLYMPSMGFCILCVHGLKVLQSHVGQRRSLSLTLCFLFLLLLFSCKSLSQSECWRSREALFRSGVQTLPHNAKVHYNYANFLKDQSRKDEAIMHYKTVLRLYPKHSSALNNLGTLTANTTEAEEYYRRALMISPQHSRALFNLGNLLRNKGQDDEAELLLRESLHYGSYFGDAYSSLGSLLADQKRYEEADDVYQTGIKSCPENSDLHNNYGVFLVDMEKSQKAESHYLHALHLRPDHHVAMLNLGRLYRSLGQNKEAEKWYRKALQISREADVISPLGALLYNTGQHEEARRLYQEAVGLHPRNIQIRLSLAQVLAVLGQIHEAEALAYGIAAEVPDCTECFRLLSAIYSKREDYVKALELIDFALQMKSNDAKLLSELHFTRGNQLRELNHLEEAFQSYERVAELNPTQAQAWMNMGGIRHMQGDYTSARAFYQKAAVLDPDSKLLKENLAKLQRIENRLQGTKAKDQIKDK</sequence>
<dbReference type="Ensembl" id="ENSXETT00000094360">
    <property type="protein sequence ID" value="ENSXETP00000067968"/>
    <property type="gene ID" value="ENSXETG00000000326"/>
</dbReference>
<dbReference type="InterPro" id="IPR052943">
    <property type="entry name" value="TMTC_O-mannosyl-trnsfr"/>
</dbReference>
<evidence type="ECO:0000256" key="10">
    <source>
        <dbReference type="ARBA" id="ARBA00022824"/>
    </source>
</evidence>
<dbReference type="EC" id="2.4.1.109" evidence="5"/>
<dbReference type="Pfam" id="PF13424">
    <property type="entry name" value="TPR_12"/>
    <property type="match status" value="1"/>
</dbReference>
<evidence type="ECO:0000313" key="19">
    <source>
        <dbReference type="RefSeq" id="XP_002942298.2"/>
    </source>
</evidence>
<keyword evidence="8" id="KW-0677">Repeat</keyword>
<evidence type="ECO:0000256" key="3">
    <source>
        <dbReference type="ARBA" id="ARBA00004922"/>
    </source>
</evidence>
<feature type="repeat" description="TPR" evidence="13">
    <location>
        <begin position="899"/>
        <end position="932"/>
    </location>
</feature>
<gene>
    <name evidence="17 19 20" type="primary">tmtc1</name>
</gene>
<dbReference type="SUPFAM" id="SSF48452">
    <property type="entry name" value="TPR-like"/>
    <property type="match status" value="1"/>
</dbReference>
<dbReference type="RefSeq" id="XP_002942298.2">
    <property type="nucleotide sequence ID" value="XM_002942252.5"/>
</dbReference>
<reference evidence="17" key="2">
    <citation type="submission" date="2020-05" db="UniProtKB">
        <authorList>
            <consortium name="Ensembl"/>
        </authorList>
    </citation>
    <scope>IDENTIFICATION</scope>
</reference>
<feature type="transmembrane region" description="Helical" evidence="15">
    <location>
        <begin position="316"/>
        <end position="337"/>
    </location>
</feature>
<evidence type="ECO:0000256" key="9">
    <source>
        <dbReference type="ARBA" id="ARBA00022803"/>
    </source>
</evidence>
<dbReference type="SUPFAM" id="SSF81901">
    <property type="entry name" value="HCP-like"/>
    <property type="match status" value="1"/>
</dbReference>
<evidence type="ECO:0000313" key="18">
    <source>
        <dbReference type="Proteomes" id="UP000008143"/>
    </source>
</evidence>
<evidence type="ECO:0000256" key="2">
    <source>
        <dbReference type="ARBA" id="ARBA00004240"/>
    </source>
</evidence>
<dbReference type="Xenbase" id="XB-GENE-6033540">
    <property type="gene designation" value="tmtc1"/>
</dbReference>
<evidence type="ECO:0000256" key="1">
    <source>
        <dbReference type="ARBA" id="ARBA00004141"/>
    </source>
</evidence>
<feature type="transmembrane region" description="Helical" evidence="15">
    <location>
        <begin position="670"/>
        <end position="689"/>
    </location>
</feature>
<feature type="transmembrane region" description="Helical" evidence="15">
    <location>
        <begin position="637"/>
        <end position="658"/>
    </location>
</feature>
<dbReference type="GeneTree" id="ENSGT00940000158027"/>
<dbReference type="Bgee" id="ENSXETG00000000326">
    <property type="expression patterns" value="Expressed in brain and 8 other cell types or tissues"/>
</dbReference>
<evidence type="ECO:0000256" key="4">
    <source>
        <dbReference type="ARBA" id="ARBA00007882"/>
    </source>
</evidence>
<keyword evidence="9 13" id="KW-0802">TPR repeat</keyword>
<dbReference type="PANTHER" id="PTHR44809:SF1">
    <property type="entry name" value="PROTEIN O-MANNOSYL-TRANSFERASE TMTC1"/>
    <property type="match status" value="1"/>
</dbReference>
<evidence type="ECO:0000256" key="8">
    <source>
        <dbReference type="ARBA" id="ARBA00022737"/>
    </source>
</evidence>
<evidence type="ECO:0000313" key="20">
    <source>
        <dbReference type="Xenbase" id="XB-GENE-6033540"/>
    </source>
</evidence>
<protein>
    <recommendedName>
        <fullName evidence="5">dolichyl-phosphate-mannose--protein mannosyltransferase</fullName>
        <ecNumber evidence="5">2.4.1.109</ecNumber>
    </recommendedName>
</protein>
<feature type="transmembrane region" description="Helical" evidence="15">
    <location>
        <begin position="597"/>
        <end position="617"/>
    </location>
</feature>
<dbReference type="PANTHER" id="PTHR44809">
    <property type="match status" value="1"/>
</dbReference>
<evidence type="ECO:0000256" key="7">
    <source>
        <dbReference type="ARBA" id="ARBA00022692"/>
    </source>
</evidence>
<evidence type="ECO:0000256" key="6">
    <source>
        <dbReference type="ARBA" id="ARBA00022679"/>
    </source>
</evidence>
<comment type="similarity">
    <text evidence="4">Belongs to the TMTC family.</text>
</comment>
<proteinExistence type="inferred from homology"/>
<feature type="compositionally biased region" description="Polar residues" evidence="14">
    <location>
        <begin position="74"/>
        <end position="94"/>
    </location>
</feature>
<keyword evidence="6" id="KW-0808">Transferase</keyword>
<dbReference type="KEGG" id="xtr:100498549"/>
<feature type="domain" description="DUF1736" evidence="16">
    <location>
        <begin position="575"/>
        <end position="647"/>
    </location>
</feature>
<feature type="repeat" description="TPR" evidence="13">
    <location>
        <begin position="1106"/>
        <end position="1139"/>
    </location>
</feature>
<dbReference type="Pfam" id="PF13432">
    <property type="entry name" value="TPR_16"/>
    <property type="match status" value="1"/>
</dbReference>
<feature type="repeat" description="TPR" evidence="13">
    <location>
        <begin position="865"/>
        <end position="898"/>
    </location>
</feature>
<keyword evidence="11 15" id="KW-1133">Transmembrane helix</keyword>
<keyword evidence="12 15" id="KW-0472">Membrane</keyword>
<dbReference type="GeneID" id="100498549"/>
<dbReference type="OrthoDB" id="19588at2759"/>
<feature type="repeat" description="TPR" evidence="13">
    <location>
        <begin position="766"/>
        <end position="799"/>
    </location>
</feature>
<evidence type="ECO:0000256" key="5">
    <source>
        <dbReference type="ARBA" id="ARBA00012839"/>
    </source>
</evidence>
<evidence type="ECO:0000256" key="11">
    <source>
        <dbReference type="ARBA" id="ARBA00022989"/>
    </source>
</evidence>
<feature type="compositionally biased region" description="Basic and acidic residues" evidence="14">
    <location>
        <begin position="58"/>
        <end position="68"/>
    </location>
</feature>
<evidence type="ECO:0000313" key="17">
    <source>
        <dbReference type="Ensembl" id="ENSXETP00000067968"/>
    </source>
</evidence>
<reference evidence="19" key="3">
    <citation type="submission" date="2025-04" db="UniProtKB">
        <authorList>
            <consortium name="RefSeq"/>
        </authorList>
    </citation>
    <scope>IDENTIFICATION</scope>
    <source>
        <strain evidence="19">Nigerian</strain>
        <tissue evidence="19">Liver and blood</tissue>
    </source>
</reference>
<dbReference type="OMA" id="XSGVQTL"/>
<dbReference type="GO" id="GO:0016020">
    <property type="term" value="C:membrane"/>
    <property type="evidence" value="ECO:0007669"/>
    <property type="project" value="UniProtKB-SubCell"/>
</dbReference>
<evidence type="ECO:0000259" key="16">
    <source>
        <dbReference type="Pfam" id="PF08409"/>
    </source>
</evidence>
<comment type="subcellular location">
    <subcellularLocation>
        <location evidence="2">Endoplasmic reticulum</location>
    </subcellularLocation>
    <subcellularLocation>
        <location evidence="1">Membrane</location>
        <topology evidence="1">Multi-pass membrane protein</topology>
    </subcellularLocation>
</comment>
<feature type="compositionally biased region" description="Polar residues" evidence="14">
    <location>
        <begin position="104"/>
        <end position="132"/>
    </location>
</feature>
<evidence type="ECO:0000256" key="14">
    <source>
        <dbReference type="SAM" id="MobiDB-lite"/>
    </source>
</evidence>
<evidence type="ECO:0000256" key="15">
    <source>
        <dbReference type="SAM" id="Phobius"/>
    </source>
</evidence>
<accession>A0A6I8QHD5</accession>
<evidence type="ECO:0000256" key="12">
    <source>
        <dbReference type="ARBA" id="ARBA00023136"/>
    </source>
</evidence>
<dbReference type="UniPathway" id="UPA00378"/>
<organism evidence="17">
    <name type="scientific">Xenopus tropicalis</name>
    <name type="common">Western clawed frog</name>
    <name type="synonym">Silurana tropicalis</name>
    <dbReference type="NCBI Taxonomy" id="8364"/>
    <lineage>
        <taxon>Eukaryota</taxon>
        <taxon>Metazoa</taxon>
        <taxon>Chordata</taxon>
        <taxon>Craniata</taxon>
        <taxon>Vertebrata</taxon>
        <taxon>Euteleostomi</taxon>
        <taxon>Amphibia</taxon>
        <taxon>Batrachia</taxon>
        <taxon>Anura</taxon>
        <taxon>Pipoidea</taxon>
        <taxon>Pipidae</taxon>
        <taxon>Xenopodinae</taxon>
        <taxon>Xenopus</taxon>
        <taxon>Silurana</taxon>
    </lineage>
</organism>
<evidence type="ECO:0000256" key="13">
    <source>
        <dbReference type="PROSITE-ProRule" id="PRU00339"/>
    </source>
</evidence>
<comment type="pathway">
    <text evidence="3">Protein modification; protein glycosylation.</text>
</comment>
<feature type="transmembrane region" description="Helical" evidence="15">
    <location>
        <begin position="454"/>
        <end position="474"/>
    </location>
</feature>
<dbReference type="AlphaFoldDB" id="A0A6I8QHD5"/>
<keyword evidence="10" id="KW-0256">Endoplasmic reticulum</keyword>
<dbReference type="InterPro" id="IPR013618">
    <property type="entry name" value="TMTC_DUF1736"/>
</dbReference>
<dbReference type="PROSITE" id="PS50005">
    <property type="entry name" value="TPR"/>
    <property type="match status" value="6"/>
</dbReference>
<dbReference type="InterPro" id="IPR011990">
    <property type="entry name" value="TPR-like_helical_dom_sf"/>
</dbReference>
<dbReference type="Proteomes" id="UP000008143">
    <property type="component" value="Chromosome 3"/>
</dbReference>
<dbReference type="GO" id="GO:0005783">
    <property type="term" value="C:endoplasmic reticulum"/>
    <property type="evidence" value="ECO:0007669"/>
    <property type="project" value="UniProtKB-SubCell"/>
</dbReference>
<dbReference type="Pfam" id="PF14559">
    <property type="entry name" value="TPR_19"/>
    <property type="match status" value="2"/>
</dbReference>
<dbReference type="GO" id="GO:0004169">
    <property type="term" value="F:dolichyl-phosphate-mannose-protein mannosyltransferase activity"/>
    <property type="evidence" value="ECO:0007669"/>
    <property type="project" value="UniProtKB-EC"/>
</dbReference>
<feature type="transmembrane region" description="Helical" evidence="15">
    <location>
        <begin position="402"/>
        <end position="421"/>
    </location>
</feature>
<feature type="transmembrane region" description="Helical" evidence="15">
    <location>
        <begin position="486"/>
        <end position="508"/>
    </location>
</feature>
<keyword evidence="18" id="KW-1185">Reference proteome</keyword>
<feature type="region of interest" description="Disordered" evidence="14">
    <location>
        <begin position="1"/>
        <end position="132"/>
    </location>
</feature>
<feature type="transmembrane region" description="Helical" evidence="15">
    <location>
        <begin position="544"/>
        <end position="568"/>
    </location>
</feature>
<reference evidence="17" key="1">
    <citation type="journal article" date="2010" name="Science">
        <title>The genome of the Western clawed frog Xenopus tropicalis.</title>
        <authorList>
            <person name="Hellsten U."/>
            <person name="Harland R.M."/>
            <person name="Gilchrist M.J."/>
            <person name="Hendrix D."/>
            <person name="Jurka J."/>
            <person name="Kapitonov V."/>
            <person name="Ovcharenko I."/>
            <person name="Putnam N.H."/>
            <person name="Shu S."/>
            <person name="Taher L."/>
            <person name="Blitz I.L."/>
            <person name="Blumberg B."/>
            <person name="Dichmann D.S."/>
            <person name="Dubchak I."/>
            <person name="Amaya E."/>
            <person name="Detter J.C."/>
            <person name="Fletcher R."/>
            <person name="Gerhard D.S."/>
            <person name="Goodstein D."/>
            <person name="Graves T."/>
            <person name="Grigoriev I.V."/>
            <person name="Grimwood J."/>
            <person name="Kawashima T."/>
            <person name="Lindquist E."/>
            <person name="Lucas S.M."/>
            <person name="Mead P.E."/>
            <person name="Mitros T."/>
            <person name="Ogino H."/>
            <person name="Ohta Y."/>
            <person name="Poliakov A.V."/>
            <person name="Pollet N."/>
            <person name="Robert J."/>
            <person name="Salamov A."/>
            <person name="Sater A.K."/>
            <person name="Schmutz J."/>
            <person name="Terry A."/>
            <person name="Vize P.D."/>
            <person name="Warren W.C."/>
            <person name="Wells D."/>
            <person name="Wills A."/>
            <person name="Wilson R.K."/>
            <person name="Zimmerman L.B."/>
            <person name="Zorn A.M."/>
            <person name="Grainger R."/>
            <person name="Grammer T."/>
            <person name="Khokha M.K."/>
            <person name="Richardson P.M."/>
            <person name="Rokhsar D.S."/>
        </authorList>
    </citation>
    <scope>NUCLEOTIDE SEQUENCE [LARGE SCALE GENOMIC DNA]</scope>
    <source>
        <strain evidence="17">Nigerian</strain>
    </source>
</reference>
<feature type="repeat" description="TPR" evidence="13">
    <location>
        <begin position="1072"/>
        <end position="1105"/>
    </location>
</feature>
<dbReference type="GO" id="GO:0000030">
    <property type="term" value="F:mannosyltransferase activity"/>
    <property type="evidence" value="ECO:0000318"/>
    <property type="project" value="GO_Central"/>
</dbReference>
<dbReference type="InterPro" id="IPR019734">
    <property type="entry name" value="TPR_rpt"/>
</dbReference>
<keyword evidence="7 15" id="KW-0812">Transmembrane</keyword>
<dbReference type="Pfam" id="PF08409">
    <property type="entry name" value="TMTC_DUF1736"/>
    <property type="match status" value="1"/>
</dbReference>
<dbReference type="Gene3D" id="1.25.40.10">
    <property type="entry name" value="Tetratricopeptide repeat domain"/>
    <property type="match status" value="4"/>
</dbReference>